<keyword evidence="1 2" id="KW-0732">Signal</keyword>
<dbReference type="SUPFAM" id="SSF52317">
    <property type="entry name" value="Class I glutamine amidotransferase-like"/>
    <property type="match status" value="1"/>
</dbReference>
<dbReference type="InterPro" id="IPR006584">
    <property type="entry name" value="Cellulose-bd_IV"/>
</dbReference>
<dbReference type="InterPro" id="IPR029062">
    <property type="entry name" value="Class_I_gatase-like"/>
</dbReference>
<dbReference type="Gene3D" id="2.60.120.560">
    <property type="entry name" value="Exo-inulinase, domain 1"/>
    <property type="match status" value="1"/>
</dbReference>
<dbReference type="InterPro" id="IPR006311">
    <property type="entry name" value="TAT_signal"/>
</dbReference>
<dbReference type="RefSeq" id="WP_344942455.1">
    <property type="nucleotide sequence ID" value="NZ_BAAAZR010000009.1"/>
</dbReference>
<dbReference type="PROSITE" id="PS51175">
    <property type="entry name" value="CBM6"/>
    <property type="match status" value="1"/>
</dbReference>
<proteinExistence type="predicted"/>
<reference evidence="5" key="1">
    <citation type="journal article" date="2019" name="Int. J. Syst. Evol. Microbiol.">
        <title>The Global Catalogue of Microorganisms (GCM) 10K type strain sequencing project: providing services to taxonomists for standard genome sequencing and annotation.</title>
        <authorList>
            <consortium name="The Broad Institute Genomics Platform"/>
            <consortium name="The Broad Institute Genome Sequencing Center for Infectious Disease"/>
            <person name="Wu L."/>
            <person name="Ma J."/>
        </authorList>
    </citation>
    <scope>NUCLEOTIDE SEQUENCE [LARGE SCALE GENOMIC DNA]</scope>
    <source>
        <strain evidence="5">JCM 16908</strain>
    </source>
</reference>
<feature type="chain" id="PRO_5045120082" description="CBM6 domain-containing protein" evidence="2">
    <location>
        <begin position="41"/>
        <end position="578"/>
    </location>
</feature>
<evidence type="ECO:0000259" key="3">
    <source>
        <dbReference type="PROSITE" id="PS51175"/>
    </source>
</evidence>
<dbReference type="Pfam" id="PF03422">
    <property type="entry name" value="CBM_6"/>
    <property type="match status" value="1"/>
</dbReference>
<evidence type="ECO:0000313" key="5">
    <source>
        <dbReference type="Proteomes" id="UP001500888"/>
    </source>
</evidence>
<comment type="caution">
    <text evidence="4">The sequence shown here is derived from an EMBL/GenBank/DDBJ whole genome shotgun (WGS) entry which is preliminary data.</text>
</comment>
<organism evidence="4 5">
    <name type="scientific">Sphaerisporangium flaviroseum</name>
    <dbReference type="NCBI Taxonomy" id="509199"/>
    <lineage>
        <taxon>Bacteria</taxon>
        <taxon>Bacillati</taxon>
        <taxon>Actinomycetota</taxon>
        <taxon>Actinomycetes</taxon>
        <taxon>Streptosporangiales</taxon>
        <taxon>Streptosporangiaceae</taxon>
        <taxon>Sphaerisporangium</taxon>
    </lineage>
</organism>
<accession>A0ABP7IEP9</accession>
<protein>
    <recommendedName>
        <fullName evidence="3">CBM6 domain-containing protein</fullName>
    </recommendedName>
</protein>
<dbReference type="PROSITE" id="PS51318">
    <property type="entry name" value="TAT"/>
    <property type="match status" value="1"/>
</dbReference>
<evidence type="ECO:0000256" key="2">
    <source>
        <dbReference type="SAM" id="SignalP"/>
    </source>
</evidence>
<dbReference type="EMBL" id="BAAAZR010000009">
    <property type="protein sequence ID" value="GAA3816640.1"/>
    <property type="molecule type" value="Genomic_DNA"/>
</dbReference>
<dbReference type="InterPro" id="IPR029010">
    <property type="entry name" value="ThuA-like"/>
</dbReference>
<dbReference type="Pfam" id="PF06283">
    <property type="entry name" value="ThuA"/>
    <property type="match status" value="1"/>
</dbReference>
<dbReference type="PANTHER" id="PTHR40469:SF2">
    <property type="entry name" value="GALACTOSE-BINDING DOMAIN-LIKE SUPERFAMILY PROTEIN"/>
    <property type="match status" value="1"/>
</dbReference>
<dbReference type="InterPro" id="IPR008979">
    <property type="entry name" value="Galactose-bd-like_sf"/>
</dbReference>
<name>A0ABP7IEP9_9ACTN</name>
<dbReference type="CDD" id="cd04084">
    <property type="entry name" value="CBM6_xylanase-like"/>
    <property type="match status" value="1"/>
</dbReference>
<keyword evidence="5" id="KW-1185">Reference proteome</keyword>
<feature type="domain" description="CBM6" evidence="3">
    <location>
        <begin position="452"/>
        <end position="576"/>
    </location>
</feature>
<dbReference type="SMART" id="SM00606">
    <property type="entry name" value="CBD_IV"/>
    <property type="match status" value="1"/>
</dbReference>
<dbReference type="Pfam" id="PF06439">
    <property type="entry name" value="3keto-disac_hyd"/>
    <property type="match status" value="1"/>
</dbReference>
<dbReference type="PANTHER" id="PTHR40469">
    <property type="entry name" value="SECRETED GLYCOSYL HYDROLASE"/>
    <property type="match status" value="1"/>
</dbReference>
<feature type="signal peptide" evidence="2">
    <location>
        <begin position="1"/>
        <end position="40"/>
    </location>
</feature>
<evidence type="ECO:0000256" key="1">
    <source>
        <dbReference type="ARBA" id="ARBA00022729"/>
    </source>
</evidence>
<gene>
    <name evidence="4" type="ORF">GCM10022226_41630</name>
</gene>
<evidence type="ECO:0000313" key="4">
    <source>
        <dbReference type="EMBL" id="GAA3816640.1"/>
    </source>
</evidence>
<dbReference type="Gene3D" id="3.40.50.880">
    <property type="match status" value="1"/>
</dbReference>
<dbReference type="Proteomes" id="UP001500888">
    <property type="component" value="Unassembled WGS sequence"/>
</dbReference>
<sequence length="578" mass="60421">MSSLPRPTGRRPRTPLRRLSLAAAALVAAAAALFPTTAGAAAYQVLVFSKTAGFRHDSIPAGVQAIRDLAAGGGFTVTATEDGGAITTANLARYQAVVFLNTTGDLLDETQQTALRSYVDGGGGFVGVHAAADAEYGWPYYGQLVGAWFASHPSIQQATVRTGDRAHAATAHLGTTWSRTDEWYNYRANPRSAVHVLQSLDEGSYGGGTMNGDHPITWCHPQGAGRSFYTGLGHTQESYADPAFRSLLLGGIAYAAGAVKADCRPENGYTPIYNGSTSGWSQAGPGSFANVDATLTSRDGLGMLWYSTKEYHAFSLKLDWKMDGDDNSGVVVGFPASSDPWSALNNGYEVQIDATDTPDKTTGSIYGFKAADIAARDAALNPPGRWNTYELLVEGERLQVFLNGVKINDFTNTDPARSLQQGYIGIQNHGTGDDVSFRHIRVRELGGGGGPVTVEGEAYTSGSGVQPADHGAASGGRTLGYVNNGDWAGYSSVETSGARTFSARFSSAGSGGTIQVRSGSATGTLLGSVSVPVTGGWENFQTVSTTLTGSGSGPLVLVFTGTGGGYLFDVDTFTVTKD</sequence>
<dbReference type="InterPro" id="IPR005084">
    <property type="entry name" value="CBM6"/>
</dbReference>
<dbReference type="Gene3D" id="2.60.120.260">
    <property type="entry name" value="Galactose-binding domain-like"/>
    <property type="match status" value="1"/>
</dbReference>
<dbReference type="InterPro" id="IPR010496">
    <property type="entry name" value="AL/BT2_dom"/>
</dbReference>
<dbReference type="SUPFAM" id="SSF49785">
    <property type="entry name" value="Galactose-binding domain-like"/>
    <property type="match status" value="1"/>
</dbReference>